<proteinExistence type="predicted"/>
<keyword evidence="1" id="KW-0862">Zinc</keyword>
<feature type="region of interest" description="Disordered" evidence="2">
    <location>
        <begin position="250"/>
        <end position="286"/>
    </location>
</feature>
<evidence type="ECO:0000259" key="3">
    <source>
        <dbReference type="PROSITE" id="PS50157"/>
    </source>
</evidence>
<keyword evidence="5" id="KW-1185">Reference proteome</keyword>
<dbReference type="Proteomes" id="UP001175228">
    <property type="component" value="Unassembled WGS sequence"/>
</dbReference>
<dbReference type="InterPro" id="IPR013087">
    <property type="entry name" value="Znf_C2H2_type"/>
</dbReference>
<dbReference type="AlphaFoldDB" id="A0AA39Q0D7"/>
<evidence type="ECO:0000313" key="5">
    <source>
        <dbReference type="Proteomes" id="UP001175228"/>
    </source>
</evidence>
<keyword evidence="1" id="KW-0863">Zinc-finger</keyword>
<name>A0AA39Q0D7_9AGAR</name>
<feature type="compositionally biased region" description="Basic residues" evidence="2">
    <location>
        <begin position="262"/>
        <end position="286"/>
    </location>
</feature>
<dbReference type="GO" id="GO:0008270">
    <property type="term" value="F:zinc ion binding"/>
    <property type="evidence" value="ECO:0007669"/>
    <property type="project" value="UniProtKB-KW"/>
</dbReference>
<evidence type="ECO:0000313" key="4">
    <source>
        <dbReference type="EMBL" id="KAK0493927.1"/>
    </source>
</evidence>
<organism evidence="4 5">
    <name type="scientific">Armillaria luteobubalina</name>
    <dbReference type="NCBI Taxonomy" id="153913"/>
    <lineage>
        <taxon>Eukaryota</taxon>
        <taxon>Fungi</taxon>
        <taxon>Dikarya</taxon>
        <taxon>Basidiomycota</taxon>
        <taxon>Agaricomycotina</taxon>
        <taxon>Agaricomycetes</taxon>
        <taxon>Agaricomycetidae</taxon>
        <taxon>Agaricales</taxon>
        <taxon>Marasmiineae</taxon>
        <taxon>Physalacriaceae</taxon>
        <taxon>Armillaria</taxon>
    </lineage>
</organism>
<feature type="compositionally biased region" description="Basic and acidic residues" evidence="2">
    <location>
        <begin position="250"/>
        <end position="260"/>
    </location>
</feature>
<sequence length="369" mass="41277">MALFTRESQYLPPTEDYNSLYELAPFSFGNSDTLTDNVDFFPDHVLGLDQNGFWPGGNYQTELIQTPDTDPTYGAIVPLILQTQSATTPVDVATVLPAPSEESDAAAQPTDACDDEGADYDLHHDFVDFATESLPCESPVSLAPPSPLTPLPEINDEDSYAEEPVYEESEYEEPESLLGCRKRGRASDLTKITIYRTDVAQSGRRSGGFRDSIERYTFHDDPQHVRCMNLECQEEFNSVNAAIDHMECAHPKKEPNEAKNSKTTKKSKVAKKPKAVNKSRAAKQSKTKQESTVVRCIYFGCDQVQKKATDMRRHLLTLDHQPPRFRCGDCKGLFQRPDPVKRHQETFGGTCKGVYAENQPVRNKGARKS</sequence>
<comment type="caution">
    <text evidence="4">The sequence shown here is derived from an EMBL/GenBank/DDBJ whole genome shotgun (WGS) entry which is preliminary data.</text>
</comment>
<accession>A0AA39Q0D7</accession>
<gene>
    <name evidence="4" type="ORF">EDD18DRAFT_1355835</name>
</gene>
<reference evidence="4" key="1">
    <citation type="submission" date="2023-06" db="EMBL/GenBank/DDBJ databases">
        <authorList>
            <consortium name="Lawrence Berkeley National Laboratory"/>
            <person name="Ahrendt S."/>
            <person name="Sahu N."/>
            <person name="Indic B."/>
            <person name="Wong-Bajracharya J."/>
            <person name="Merenyi Z."/>
            <person name="Ke H.-M."/>
            <person name="Monk M."/>
            <person name="Kocsube S."/>
            <person name="Drula E."/>
            <person name="Lipzen A."/>
            <person name="Balint B."/>
            <person name="Henrissat B."/>
            <person name="Andreopoulos B."/>
            <person name="Martin F.M."/>
            <person name="Harder C.B."/>
            <person name="Rigling D."/>
            <person name="Ford K.L."/>
            <person name="Foster G.D."/>
            <person name="Pangilinan J."/>
            <person name="Papanicolaou A."/>
            <person name="Barry K."/>
            <person name="LaButti K."/>
            <person name="Viragh M."/>
            <person name="Koriabine M."/>
            <person name="Yan M."/>
            <person name="Riley R."/>
            <person name="Champramary S."/>
            <person name="Plett K.L."/>
            <person name="Tsai I.J."/>
            <person name="Slot J."/>
            <person name="Sipos G."/>
            <person name="Plett J."/>
            <person name="Nagy L.G."/>
            <person name="Grigoriev I.V."/>
        </authorList>
    </citation>
    <scope>NUCLEOTIDE SEQUENCE</scope>
    <source>
        <strain evidence="4">HWK02</strain>
    </source>
</reference>
<dbReference type="PROSITE" id="PS50157">
    <property type="entry name" value="ZINC_FINGER_C2H2_2"/>
    <property type="match status" value="1"/>
</dbReference>
<dbReference type="Gene3D" id="3.30.160.60">
    <property type="entry name" value="Classic Zinc Finger"/>
    <property type="match status" value="1"/>
</dbReference>
<evidence type="ECO:0000256" key="2">
    <source>
        <dbReference type="SAM" id="MobiDB-lite"/>
    </source>
</evidence>
<dbReference type="PROSITE" id="PS00028">
    <property type="entry name" value="ZINC_FINGER_C2H2_1"/>
    <property type="match status" value="1"/>
</dbReference>
<evidence type="ECO:0000256" key="1">
    <source>
        <dbReference type="PROSITE-ProRule" id="PRU00042"/>
    </source>
</evidence>
<dbReference type="EMBL" id="JAUEPU010000022">
    <property type="protein sequence ID" value="KAK0493927.1"/>
    <property type="molecule type" value="Genomic_DNA"/>
</dbReference>
<keyword evidence="1" id="KW-0479">Metal-binding</keyword>
<protein>
    <recommendedName>
        <fullName evidence="3">C2H2-type domain-containing protein</fullName>
    </recommendedName>
</protein>
<feature type="domain" description="C2H2-type" evidence="3">
    <location>
        <begin position="225"/>
        <end position="255"/>
    </location>
</feature>